<dbReference type="EMBL" id="DTGA01000091">
    <property type="protein sequence ID" value="HGB30985.1"/>
    <property type="molecule type" value="Genomic_DNA"/>
</dbReference>
<comment type="caution">
    <text evidence="1">The sequence shown here is derived from an EMBL/GenBank/DDBJ whole genome shotgun (WGS) entry which is preliminary data.</text>
</comment>
<name>A0A7C3WM82_9BACT</name>
<protein>
    <submittedName>
        <fullName evidence="1">Uncharacterized protein</fullName>
    </submittedName>
</protein>
<accession>A0A7C3WM82</accession>
<reference evidence="1" key="1">
    <citation type="journal article" date="2020" name="mSystems">
        <title>Genome- and Community-Level Interaction Insights into Carbon Utilization and Element Cycling Functions of Hydrothermarchaeota in Hydrothermal Sediment.</title>
        <authorList>
            <person name="Zhou Z."/>
            <person name="Liu Y."/>
            <person name="Xu W."/>
            <person name="Pan J."/>
            <person name="Luo Z.H."/>
            <person name="Li M."/>
        </authorList>
    </citation>
    <scope>NUCLEOTIDE SEQUENCE [LARGE SCALE GENOMIC DNA]</scope>
    <source>
        <strain evidence="1">SpSt-751</strain>
    </source>
</reference>
<dbReference type="AlphaFoldDB" id="A0A7C3WM82"/>
<evidence type="ECO:0000313" key="1">
    <source>
        <dbReference type="EMBL" id="HGB30985.1"/>
    </source>
</evidence>
<proteinExistence type="predicted"/>
<organism evidence="1">
    <name type="scientific">Dictyoglomus turgidum</name>
    <dbReference type="NCBI Taxonomy" id="513050"/>
    <lineage>
        <taxon>Bacteria</taxon>
        <taxon>Pseudomonadati</taxon>
        <taxon>Dictyoglomota</taxon>
        <taxon>Dictyoglomia</taxon>
        <taxon>Dictyoglomales</taxon>
        <taxon>Dictyoglomaceae</taxon>
        <taxon>Dictyoglomus</taxon>
    </lineage>
</organism>
<sequence>MNSLQVIRPYRVCRVSKARIDGKNIILEGDDYNKVKYVLINGVETTKISLQGNRLYVELPKGLTLKDIKSIFPIAETATLSGDTLLSMSAGPDIRPLSGLARLIQLFVKVLFTNQGSSRFNPEIGGNMARILERGKSLNRYQEVLPDVLTAISKTEKDIKNMQKSMTLPDEETLISATAGDIIPDPHTGSVSVSIILKTPAGSGKIPLLF</sequence>
<gene>
    <name evidence="1" type="ORF">ENV35_03815</name>
</gene>